<dbReference type="EMBL" id="QLIX01000036">
    <property type="protein sequence ID" value="RAI55218.1"/>
    <property type="molecule type" value="Genomic_DNA"/>
</dbReference>
<feature type="chain" id="PRO_5016359799" evidence="4">
    <location>
        <begin position="25"/>
        <end position="430"/>
    </location>
</feature>
<reference evidence="7" key="1">
    <citation type="submission" date="2018-06" db="EMBL/GenBank/DDBJ databases">
        <authorList>
            <person name="Khan S.A."/>
        </authorList>
    </citation>
    <scope>NUCLEOTIDE SEQUENCE [LARGE SCALE GENOMIC DNA]</scope>
    <source>
        <strain evidence="7">DB-1506</strain>
    </source>
</reference>
<evidence type="ECO:0000256" key="4">
    <source>
        <dbReference type="SAM" id="SignalP"/>
    </source>
</evidence>
<dbReference type="InterPro" id="IPR051010">
    <property type="entry name" value="BCAA_transport"/>
</dbReference>
<gene>
    <name evidence="6" type="ORF">DOO78_24790</name>
</gene>
<evidence type="ECO:0000259" key="5">
    <source>
        <dbReference type="Pfam" id="PF13458"/>
    </source>
</evidence>
<protein>
    <submittedName>
        <fullName evidence="6">Branched-chain amino acid ABC transporter substrate-binding protein</fullName>
    </submittedName>
</protein>
<feature type="signal peptide" evidence="4">
    <location>
        <begin position="1"/>
        <end position="24"/>
    </location>
</feature>
<dbReference type="AlphaFoldDB" id="A0A327M597"/>
<proteinExistence type="inferred from homology"/>
<dbReference type="Pfam" id="PF13458">
    <property type="entry name" value="Peripla_BP_6"/>
    <property type="match status" value="1"/>
</dbReference>
<keyword evidence="7" id="KW-1185">Reference proteome</keyword>
<evidence type="ECO:0000256" key="3">
    <source>
        <dbReference type="ARBA" id="ARBA00022970"/>
    </source>
</evidence>
<comment type="caution">
    <text evidence="6">The sequence shown here is derived from an EMBL/GenBank/DDBJ whole genome shotgun (WGS) entry which is preliminary data.</text>
</comment>
<keyword evidence="3" id="KW-0029">Amino-acid transport</keyword>
<name>A0A327M597_9PROT</name>
<organism evidence="6 7">
    <name type="scientific">Roseicella frigidaeris</name>
    <dbReference type="NCBI Taxonomy" id="2230885"/>
    <lineage>
        <taxon>Bacteria</taxon>
        <taxon>Pseudomonadati</taxon>
        <taxon>Pseudomonadota</taxon>
        <taxon>Alphaproteobacteria</taxon>
        <taxon>Acetobacterales</taxon>
        <taxon>Roseomonadaceae</taxon>
        <taxon>Roseicella</taxon>
    </lineage>
</organism>
<dbReference type="OrthoDB" id="24024at2"/>
<dbReference type="Gene3D" id="3.40.50.2300">
    <property type="match status" value="2"/>
</dbReference>
<keyword evidence="3" id="KW-0813">Transport</keyword>
<dbReference type="Proteomes" id="UP000249065">
    <property type="component" value="Unassembled WGS sequence"/>
</dbReference>
<dbReference type="PANTHER" id="PTHR30483">
    <property type="entry name" value="LEUCINE-SPECIFIC-BINDING PROTEIN"/>
    <property type="match status" value="1"/>
</dbReference>
<dbReference type="InterPro" id="IPR028082">
    <property type="entry name" value="Peripla_BP_I"/>
</dbReference>
<evidence type="ECO:0000313" key="7">
    <source>
        <dbReference type="Proteomes" id="UP000249065"/>
    </source>
</evidence>
<sequence>MAKRRQIFGWVAATALALPAAAGAQPIPLGHLMDLSGGTSDVGTPFSQGVNDTFAWVNKSRGGVAGRPVNGMATDYGYQAPRAVSQYQAWSRDKVVGIMGWGTADTEALVRFVTRDKVPYISGSYSAALTDAGGKSGRQGVEAAPFNFFYGPSYSDGLRAMLQWAAEDWKAKGRPGKPKYVHMGANHPYPNSPKAAGEALAQELGFEVLPPVTFALTPGDYTAQCLTLKNQGANYAYLGNTAGSNISVLRACQTAGVDVQFLGNVWGMDENAMKAAGTAANGVVFPVRTAAVWGQQAPGMAQVQAISKMSDAAGTAYRPVHYLAGICSAMLMVEAMETAAANGGQVTGERIRDGFYARKDWAPKGFEGVCAPSNFTPADHRGQLEVALYRSRVAGDTSGGSVQELVSNGTIKLEKVTTVNLPRKPEWLGW</sequence>
<dbReference type="SUPFAM" id="SSF53822">
    <property type="entry name" value="Periplasmic binding protein-like I"/>
    <property type="match status" value="1"/>
</dbReference>
<evidence type="ECO:0000256" key="1">
    <source>
        <dbReference type="ARBA" id="ARBA00010062"/>
    </source>
</evidence>
<dbReference type="PANTHER" id="PTHR30483:SF38">
    <property type="entry name" value="BLR7848 PROTEIN"/>
    <property type="match status" value="1"/>
</dbReference>
<dbReference type="CDD" id="cd06334">
    <property type="entry name" value="PBP1_ABC_ligand_binding-like"/>
    <property type="match status" value="1"/>
</dbReference>
<dbReference type="InterPro" id="IPR028081">
    <property type="entry name" value="Leu-bd"/>
</dbReference>
<dbReference type="GO" id="GO:0006865">
    <property type="term" value="P:amino acid transport"/>
    <property type="evidence" value="ECO:0007669"/>
    <property type="project" value="UniProtKB-KW"/>
</dbReference>
<feature type="domain" description="Leucine-binding protein" evidence="5">
    <location>
        <begin position="26"/>
        <end position="392"/>
    </location>
</feature>
<evidence type="ECO:0000313" key="6">
    <source>
        <dbReference type="EMBL" id="RAI55218.1"/>
    </source>
</evidence>
<comment type="similarity">
    <text evidence="1">Belongs to the leucine-binding protein family.</text>
</comment>
<evidence type="ECO:0000256" key="2">
    <source>
        <dbReference type="ARBA" id="ARBA00022729"/>
    </source>
</evidence>
<keyword evidence="2 4" id="KW-0732">Signal</keyword>
<accession>A0A327M597</accession>
<dbReference type="RefSeq" id="WP_111472578.1">
    <property type="nucleotide sequence ID" value="NZ_QLIX01000036.1"/>
</dbReference>